<evidence type="ECO:0000259" key="1">
    <source>
        <dbReference type="Pfam" id="PF01636"/>
    </source>
</evidence>
<dbReference type="Gene3D" id="3.90.1200.10">
    <property type="match status" value="1"/>
</dbReference>
<reference evidence="2 3" key="1">
    <citation type="submission" date="2017-08" db="EMBL/GenBank/DDBJ databases">
        <title>Fine stratification of microbial communities through a metagenomic profile of the photic zone.</title>
        <authorList>
            <person name="Haro-Moreno J.M."/>
            <person name="Lopez-Perez M."/>
            <person name="De La Torre J."/>
            <person name="Picazo A."/>
            <person name="Camacho A."/>
            <person name="Rodriguez-Valera F."/>
        </authorList>
    </citation>
    <scope>NUCLEOTIDE SEQUENCE [LARGE SCALE GENOMIC DNA]</scope>
    <source>
        <strain evidence="2">MED-G24</strain>
    </source>
</reference>
<dbReference type="InterPro" id="IPR002575">
    <property type="entry name" value="Aminoglycoside_PTrfase"/>
</dbReference>
<dbReference type="PANTHER" id="PTHR21310:SF15">
    <property type="entry name" value="AMINOGLYCOSIDE PHOSPHOTRANSFERASE DOMAIN-CONTAINING PROTEIN"/>
    <property type="match status" value="1"/>
</dbReference>
<organism evidence="2 3">
    <name type="scientific">OM182 bacterium MED-G24</name>
    <dbReference type="NCBI Taxonomy" id="1986255"/>
    <lineage>
        <taxon>Bacteria</taxon>
        <taxon>Pseudomonadati</taxon>
        <taxon>Pseudomonadota</taxon>
        <taxon>Gammaproteobacteria</taxon>
        <taxon>OMG group</taxon>
        <taxon>OM182 clade</taxon>
    </lineage>
</organism>
<sequence length="289" mass="32309">MQIDWDLFGRECDLAITSTHQIGEGWDAVVFRTDRDDIVKIGKRESSTGLLVTESLVLDLIRDQLPARTPRLVAAPDPAEAWPFGYIVQSLISGTPLHEIETGDVTDLATQLGATLRQLHGLDVNRAMRTDLPLHDRREWASEFGAAALRKVAERLGTEMGTRVANEATRILRTSSYYDVEPVLIHNDLHLEHILIEGGQPIGIIDWGDAGLGDPDVDFLYLYWLMGWDFVETCAGAYGHHDLNALQTKLHDLLLLLALFLIFFANEYGPSDEEEAGWEILADWISPPI</sequence>
<dbReference type="Proteomes" id="UP000219327">
    <property type="component" value="Unassembled WGS sequence"/>
</dbReference>
<dbReference type="AlphaFoldDB" id="A0A2A5WUS7"/>
<dbReference type="InterPro" id="IPR051678">
    <property type="entry name" value="AGP_Transferase"/>
</dbReference>
<comment type="caution">
    <text evidence="2">The sequence shown here is derived from an EMBL/GenBank/DDBJ whole genome shotgun (WGS) entry which is preliminary data.</text>
</comment>
<evidence type="ECO:0000313" key="2">
    <source>
        <dbReference type="EMBL" id="PDH40013.1"/>
    </source>
</evidence>
<accession>A0A2A5WUS7</accession>
<protein>
    <recommendedName>
        <fullName evidence="1">Aminoglycoside phosphotransferase domain-containing protein</fullName>
    </recommendedName>
</protein>
<dbReference type="Gene3D" id="3.30.200.20">
    <property type="entry name" value="Phosphorylase Kinase, domain 1"/>
    <property type="match status" value="1"/>
</dbReference>
<name>A0A2A5WUS7_9GAMM</name>
<dbReference type="InterPro" id="IPR011009">
    <property type="entry name" value="Kinase-like_dom_sf"/>
</dbReference>
<evidence type="ECO:0000313" key="3">
    <source>
        <dbReference type="Proteomes" id="UP000219327"/>
    </source>
</evidence>
<gene>
    <name evidence="2" type="ORF">CNE99_04420</name>
</gene>
<dbReference type="PANTHER" id="PTHR21310">
    <property type="entry name" value="AMINOGLYCOSIDE PHOSPHOTRANSFERASE-RELATED-RELATED"/>
    <property type="match status" value="1"/>
</dbReference>
<proteinExistence type="predicted"/>
<dbReference type="SUPFAM" id="SSF56112">
    <property type="entry name" value="Protein kinase-like (PK-like)"/>
    <property type="match status" value="1"/>
</dbReference>
<feature type="domain" description="Aminoglycoside phosphotransferase" evidence="1">
    <location>
        <begin position="20"/>
        <end position="243"/>
    </location>
</feature>
<dbReference type="Pfam" id="PF01636">
    <property type="entry name" value="APH"/>
    <property type="match status" value="1"/>
</dbReference>
<dbReference type="EMBL" id="NTKD01000016">
    <property type="protein sequence ID" value="PDH40013.1"/>
    <property type="molecule type" value="Genomic_DNA"/>
</dbReference>